<evidence type="ECO:0000313" key="2">
    <source>
        <dbReference type="EMBL" id="CAK0848588.1"/>
    </source>
</evidence>
<organism evidence="2 3">
    <name type="scientific">Prorocentrum cordatum</name>
    <dbReference type="NCBI Taxonomy" id="2364126"/>
    <lineage>
        <taxon>Eukaryota</taxon>
        <taxon>Sar</taxon>
        <taxon>Alveolata</taxon>
        <taxon>Dinophyceae</taxon>
        <taxon>Prorocentrales</taxon>
        <taxon>Prorocentraceae</taxon>
        <taxon>Prorocentrum</taxon>
    </lineage>
</organism>
<feature type="region of interest" description="Disordered" evidence="1">
    <location>
        <begin position="60"/>
        <end position="84"/>
    </location>
</feature>
<feature type="non-terminal residue" evidence="2">
    <location>
        <position position="1"/>
    </location>
</feature>
<reference evidence="2" key="1">
    <citation type="submission" date="2023-10" db="EMBL/GenBank/DDBJ databases">
        <authorList>
            <person name="Chen Y."/>
            <person name="Shah S."/>
            <person name="Dougan E. K."/>
            <person name="Thang M."/>
            <person name="Chan C."/>
        </authorList>
    </citation>
    <scope>NUCLEOTIDE SEQUENCE [LARGE SCALE GENOMIC DNA]</scope>
</reference>
<sequence>VRKPGGVQRAFFSEQLSLPGPAKTMGELHAELKRIRTEEPERFADLLEKGQDATARHRLHGVDQPFGPTKRQRQRAERQDAARAASLLGDSGGAGASGALVRFAPGSELELSSWNAVTDVMATARAARKSEKAASAARTKRLEEYMNSQLDVISSRFPGLADLDVPATDFVPTPPLSELFTHWEFSPIELLEKAKEIIALSRRTPLGQGVHDAILRDWVRAHEVVQRGAASEPLPDRDKKPVCSIYGTCLCHGDGLARWTMRENYRKKAWGREFSPSLRPGAREMVTDAKVFAVFVATSRVADPADGPPKVVSHWWCHSAKQQISPHKAIFHIMDGPCVAFDADCVVAPGQEITLRPRAEFENDVVAMNRVDRSFKWMVTYFVLMSDMRPVASVTPSCITVVPLSGALLRTIWPPRSGCASNRASWGQRPPDDGSDPSDGDLPAAELDSEPDREPDLVPDGDGAASPHRSESESEDSPTSDDGDPAAMLDGEGGGPSGGPAGPKNMLNPTVHVPGGYIVYYHASGDFYGYCSNREEHGRCQITRTARPGRRAAQGRPLGFIAARLAQCRCAAFPTKFLHLHACQPAFADRAAARQALEQLPDAETLLRHERALRDGEGPEPA</sequence>
<dbReference type="Proteomes" id="UP001189429">
    <property type="component" value="Unassembled WGS sequence"/>
</dbReference>
<dbReference type="EMBL" id="CAUYUJ010014991">
    <property type="protein sequence ID" value="CAK0848588.1"/>
    <property type="molecule type" value="Genomic_DNA"/>
</dbReference>
<evidence type="ECO:0000256" key="1">
    <source>
        <dbReference type="SAM" id="MobiDB-lite"/>
    </source>
</evidence>
<feature type="compositionally biased region" description="Acidic residues" evidence="1">
    <location>
        <begin position="473"/>
        <end position="484"/>
    </location>
</feature>
<evidence type="ECO:0008006" key="4">
    <source>
        <dbReference type="Google" id="ProtNLM"/>
    </source>
</evidence>
<feature type="region of interest" description="Disordered" evidence="1">
    <location>
        <begin position="420"/>
        <end position="507"/>
    </location>
</feature>
<protein>
    <recommendedName>
        <fullName evidence="4">NAD(+)--protein-arginine ADP-ribosyltransferase</fullName>
    </recommendedName>
</protein>
<feature type="compositionally biased region" description="Gly residues" evidence="1">
    <location>
        <begin position="491"/>
        <end position="501"/>
    </location>
</feature>
<name>A0ABN9TR25_9DINO</name>
<accession>A0ABN9TR25</accession>
<proteinExistence type="predicted"/>
<comment type="caution">
    <text evidence="2">The sequence shown here is derived from an EMBL/GenBank/DDBJ whole genome shotgun (WGS) entry which is preliminary data.</text>
</comment>
<keyword evidence="3" id="KW-1185">Reference proteome</keyword>
<gene>
    <name evidence="2" type="ORF">PCOR1329_LOCUS41486</name>
</gene>
<evidence type="ECO:0000313" key="3">
    <source>
        <dbReference type="Proteomes" id="UP001189429"/>
    </source>
</evidence>